<keyword evidence="3" id="KW-1185">Reference proteome</keyword>
<keyword evidence="1" id="KW-0472">Membrane</keyword>
<dbReference type="Pfam" id="PF10112">
    <property type="entry name" value="Halogen_Hydrol"/>
    <property type="match status" value="1"/>
</dbReference>
<keyword evidence="1" id="KW-0812">Transmembrane</keyword>
<evidence type="ECO:0000256" key="1">
    <source>
        <dbReference type="SAM" id="Phobius"/>
    </source>
</evidence>
<dbReference type="OrthoDB" id="1121821at2"/>
<dbReference type="EMBL" id="FXTB01000001">
    <property type="protein sequence ID" value="SMO45396.1"/>
    <property type="molecule type" value="Genomic_DNA"/>
</dbReference>
<name>A0A521BE79_SACCC</name>
<keyword evidence="1" id="KW-1133">Transmembrane helix</keyword>
<accession>A0A521BE79</accession>
<organism evidence="2 3">
    <name type="scientific">Saccharicrinis carchari</name>
    <dbReference type="NCBI Taxonomy" id="1168039"/>
    <lineage>
        <taxon>Bacteria</taxon>
        <taxon>Pseudomonadati</taxon>
        <taxon>Bacteroidota</taxon>
        <taxon>Bacteroidia</taxon>
        <taxon>Marinilabiliales</taxon>
        <taxon>Marinilabiliaceae</taxon>
        <taxon>Saccharicrinis</taxon>
    </lineage>
</organism>
<dbReference type="RefSeq" id="WP_142532215.1">
    <property type="nucleotide sequence ID" value="NZ_FXTB01000001.1"/>
</dbReference>
<feature type="transmembrane region" description="Helical" evidence="1">
    <location>
        <begin position="12"/>
        <end position="31"/>
    </location>
</feature>
<reference evidence="2 3" key="1">
    <citation type="submission" date="2017-05" db="EMBL/GenBank/DDBJ databases">
        <authorList>
            <person name="Varghese N."/>
            <person name="Submissions S."/>
        </authorList>
    </citation>
    <scope>NUCLEOTIDE SEQUENCE [LARGE SCALE GENOMIC DNA]</scope>
    <source>
        <strain evidence="2 3">DSM 27040</strain>
    </source>
</reference>
<proteinExistence type="predicted"/>
<dbReference type="Proteomes" id="UP000319040">
    <property type="component" value="Unassembled WGS sequence"/>
</dbReference>
<protein>
    <submittedName>
        <fullName evidence="2">5-bromo-4-chloroindolyl phosphate hydrolysis protein</fullName>
    </submittedName>
</protein>
<evidence type="ECO:0000313" key="3">
    <source>
        <dbReference type="Proteomes" id="UP000319040"/>
    </source>
</evidence>
<gene>
    <name evidence="2" type="ORF">SAMN06265379_101895</name>
</gene>
<dbReference type="InterPro" id="IPR018770">
    <property type="entry name" value="ChloroindolylP_hydrolase"/>
</dbReference>
<dbReference type="AlphaFoldDB" id="A0A521BE79"/>
<sequence length="208" mass="23498">MPPNQNKLKQKYDKGQISGILSILSFVLLFFFFKLPIFVSAIAGAGIFFTLYTLLGNKDLHTNKTKNNARESRKSKLIELARTKLEEIEAGALKLNKIEVQQKIRHICALGYKILDEIKQRPNSIKISRQFLNYYIDATGTIVSKYAALQNNKAYVPAAEISLNKAEKVLGTVESAFEKQLERLYNNDVMDLDVELNVLAKTIKSEGL</sequence>
<evidence type="ECO:0000313" key="2">
    <source>
        <dbReference type="EMBL" id="SMO45396.1"/>
    </source>
</evidence>